<proteinExistence type="predicted"/>
<gene>
    <name evidence="2" type="ORF">RR48_14631</name>
</gene>
<evidence type="ECO:0000256" key="1">
    <source>
        <dbReference type="SAM" id="MobiDB-lite"/>
    </source>
</evidence>
<feature type="compositionally biased region" description="Polar residues" evidence="1">
    <location>
        <begin position="135"/>
        <end position="147"/>
    </location>
</feature>
<evidence type="ECO:0000313" key="2">
    <source>
        <dbReference type="EMBL" id="KPJ06189.1"/>
    </source>
</evidence>
<feature type="compositionally biased region" description="Low complexity" evidence="1">
    <location>
        <begin position="71"/>
        <end position="81"/>
    </location>
</feature>
<organism evidence="2 3">
    <name type="scientific">Papilio machaon</name>
    <name type="common">Old World swallowtail butterfly</name>
    <dbReference type="NCBI Taxonomy" id="76193"/>
    <lineage>
        <taxon>Eukaryota</taxon>
        <taxon>Metazoa</taxon>
        <taxon>Ecdysozoa</taxon>
        <taxon>Arthropoda</taxon>
        <taxon>Hexapoda</taxon>
        <taxon>Insecta</taxon>
        <taxon>Pterygota</taxon>
        <taxon>Neoptera</taxon>
        <taxon>Endopterygota</taxon>
        <taxon>Lepidoptera</taxon>
        <taxon>Glossata</taxon>
        <taxon>Ditrysia</taxon>
        <taxon>Papilionoidea</taxon>
        <taxon>Papilionidae</taxon>
        <taxon>Papilioninae</taxon>
        <taxon>Papilio</taxon>
    </lineage>
</organism>
<dbReference type="Proteomes" id="UP000053240">
    <property type="component" value="Unassembled WGS sequence"/>
</dbReference>
<accession>A0A194QLD4</accession>
<feature type="region of interest" description="Disordered" evidence="1">
    <location>
        <begin position="71"/>
        <end position="147"/>
    </location>
</feature>
<name>A0A194QLD4_PAPMA</name>
<keyword evidence="3" id="KW-1185">Reference proteome</keyword>
<feature type="compositionally biased region" description="Basic residues" evidence="1">
    <location>
        <begin position="118"/>
        <end position="130"/>
    </location>
</feature>
<protein>
    <submittedName>
        <fullName evidence="2">Uncharacterized protein</fullName>
    </submittedName>
</protein>
<dbReference type="InParanoid" id="A0A194QLD4"/>
<dbReference type="EMBL" id="KQ461198">
    <property type="protein sequence ID" value="KPJ06189.1"/>
    <property type="molecule type" value="Genomic_DNA"/>
</dbReference>
<sequence length="147" mass="16612">MFQIISREMSPVSVTVVETRRRDHRRSHTRTGTDNDALEYRRRCGRRRFDALHCTAERSRQALKMRREVELTSTLSSTTRVTGRRRLTGRAATSLASPPHAHSRTLAPLPLPVPPRPALRRARPASRPSRRLTATPSPSASSDGQIR</sequence>
<evidence type="ECO:0000313" key="3">
    <source>
        <dbReference type="Proteomes" id="UP000053240"/>
    </source>
</evidence>
<dbReference type="AlphaFoldDB" id="A0A194QLD4"/>
<reference evidence="2 3" key="1">
    <citation type="journal article" date="2015" name="Nat. Commun.">
        <title>Outbred genome sequencing and CRISPR/Cas9 gene editing in butterflies.</title>
        <authorList>
            <person name="Li X."/>
            <person name="Fan D."/>
            <person name="Zhang W."/>
            <person name="Liu G."/>
            <person name="Zhang L."/>
            <person name="Zhao L."/>
            <person name="Fang X."/>
            <person name="Chen L."/>
            <person name="Dong Y."/>
            <person name="Chen Y."/>
            <person name="Ding Y."/>
            <person name="Zhao R."/>
            <person name="Feng M."/>
            <person name="Zhu Y."/>
            <person name="Feng Y."/>
            <person name="Jiang X."/>
            <person name="Zhu D."/>
            <person name="Xiang H."/>
            <person name="Feng X."/>
            <person name="Li S."/>
            <person name="Wang J."/>
            <person name="Zhang G."/>
            <person name="Kronforst M.R."/>
            <person name="Wang W."/>
        </authorList>
    </citation>
    <scope>NUCLEOTIDE SEQUENCE [LARGE SCALE GENOMIC DNA]</scope>
    <source>
        <strain evidence="2">Ya'a_city_454_Pm</strain>
        <tissue evidence="2">Whole body</tissue>
    </source>
</reference>